<comment type="similarity">
    <text evidence="2">Belongs to the phosphatase IpgD/SopB family.</text>
</comment>
<evidence type="ECO:0000313" key="8">
    <source>
        <dbReference type="Proteomes" id="UP001232156"/>
    </source>
</evidence>
<protein>
    <submittedName>
        <fullName evidence="7">Inositol phosphate phosphatase SopB</fullName>
    </submittedName>
</protein>
<comment type="caution">
    <text evidence="7">The sequence shown here is derived from an EMBL/GenBank/DDBJ whole genome shotgun (WGS) entry which is preliminary data.</text>
</comment>
<keyword evidence="3" id="KW-0964">Secreted</keyword>
<keyword evidence="4" id="KW-0378">Hydrolase</keyword>
<evidence type="ECO:0000256" key="2">
    <source>
        <dbReference type="ARBA" id="ARBA00009007"/>
    </source>
</evidence>
<proteinExistence type="inferred from homology"/>
<organism evidence="7 8">
    <name type="scientific">Yanghanlia caeni</name>
    <dbReference type="NCBI Taxonomy" id="3064283"/>
    <lineage>
        <taxon>Bacteria</taxon>
        <taxon>Pseudomonadati</taxon>
        <taxon>Pseudomonadota</taxon>
        <taxon>Betaproteobacteria</taxon>
        <taxon>Burkholderiales</taxon>
        <taxon>Alcaligenaceae</taxon>
        <taxon>Yanghanlia</taxon>
    </lineage>
</organism>
<keyword evidence="8" id="KW-1185">Reference proteome</keyword>
<reference evidence="7 8" key="1">
    <citation type="submission" date="2023-08" db="EMBL/GenBank/DDBJ databases">
        <title>Alcaligenaceae gen. nov., a novel taxon isolated from the sludge of Yixing Pesticide Factory.</title>
        <authorList>
            <person name="Ruan L."/>
        </authorList>
    </citation>
    <scope>NUCLEOTIDE SEQUENCE [LARGE SCALE GENOMIC DNA]</scope>
    <source>
        <strain evidence="7 8">LG-2</strain>
    </source>
</reference>
<dbReference type="InterPro" id="IPR008108">
    <property type="entry name" value="IpgD/SopB"/>
</dbReference>
<evidence type="ECO:0000256" key="1">
    <source>
        <dbReference type="ARBA" id="ARBA00004613"/>
    </source>
</evidence>
<dbReference type="EMBL" id="JAUZQE010000027">
    <property type="protein sequence ID" value="MDR4126502.1"/>
    <property type="molecule type" value="Genomic_DNA"/>
</dbReference>
<evidence type="ECO:0000256" key="5">
    <source>
        <dbReference type="ARBA" id="ARBA00023026"/>
    </source>
</evidence>
<name>A0ABU1D8C3_9BURK</name>
<dbReference type="Pfam" id="PF05925">
    <property type="entry name" value="IpgD"/>
    <property type="match status" value="2"/>
</dbReference>
<sequence>MVTGLEHFRQLGSGLLEREIRQNPQGQGGVRQSGTSRLLGRIQGWFRSPEDRQARTHERVQVKQAFLRLLEKTEGREGAHRALRSCGLPDNWVSNDRPLTNHQVGKILNKAQEYRLQVVGYNESLLQQTLRGLEGSALRDLRSAITNAVRGDPRYGNTKLGHVDIQALRTQAESDLRAQRAQQCQERFGSLADLVRSAPEGSPLSQVRLDPAYLTQDLRQIYGAGARRDDQVTGILDRIDQTTALLGRQAWNQDSLRSLSTQLTNMQIDLMSDQIELVSRDLDLHTDISALRTRLDETQRRIDQEQNPDARKVLQAQHQAGQAQLRVLQEQEALVQALNASLERQIALLEAKSVYVDEMRLTDPLTDRSVKHSNLVWAEAGRHLLDQLNRDVHEGRVRLTDNQLGQLVQVRADWAMLCHDCGEAYRNSSNVNALQTIEAPNASNKDTHPIVQGKRDVIKGLHDRLKAIGLPRDTMDALFSKASLARSERQALAGMASWQPVSRDMPVMRDGVMRTYKSEIIPAQFINRNLGVELDDGRIGGVSAGVKDDQDHARNLKLSRLLDPSGKVMTTVVGHGVLDMWDIDDSGRRQRANENGAREVLEVALSDNGRMRKVLTDPDRPQNAPAPRQVHVSVNLISPDTLREIVRLQDYQERTYTENQFRAFEVNSGPGKQLRLFDPRRQDHHDNVQVDVDTITFSFGINVIATSRAEKAMWVWRNVHAHNTTNMIKLVGDLGEGPQGALGARPGGFIGQVYDRLQAFVDDPKTPYYQLPQARKLMGQLRGQTDLVRLMFTQESFREGKGDTAKMGREILVLQGLAEQGLDLVGATDLFGTMSKGCKSDKDRGGVTDVELKSKLILRDLGGDMNPDERLEGDDQGVYYTVSASSGQLENQRWNTGMSGSKEAGKLKARLPDPEVRQFLSGLGKFAKA</sequence>
<keyword evidence="6" id="KW-0175">Coiled coil</keyword>
<keyword evidence="5" id="KW-0843">Virulence</keyword>
<evidence type="ECO:0000313" key="7">
    <source>
        <dbReference type="EMBL" id="MDR4126502.1"/>
    </source>
</evidence>
<evidence type="ECO:0000256" key="6">
    <source>
        <dbReference type="SAM" id="Coils"/>
    </source>
</evidence>
<dbReference type="Proteomes" id="UP001232156">
    <property type="component" value="Unassembled WGS sequence"/>
</dbReference>
<evidence type="ECO:0000256" key="3">
    <source>
        <dbReference type="ARBA" id="ARBA00022525"/>
    </source>
</evidence>
<gene>
    <name evidence="7" type="ORF">Q8947_10975</name>
</gene>
<dbReference type="RefSeq" id="WP_347287287.1">
    <property type="nucleotide sequence ID" value="NZ_JAUZQE010000027.1"/>
</dbReference>
<comment type="subcellular location">
    <subcellularLocation>
        <location evidence="1">Secreted</location>
    </subcellularLocation>
</comment>
<evidence type="ECO:0000256" key="4">
    <source>
        <dbReference type="ARBA" id="ARBA00022801"/>
    </source>
</evidence>
<accession>A0ABU1D8C3</accession>
<feature type="coiled-coil region" evidence="6">
    <location>
        <begin position="311"/>
        <end position="348"/>
    </location>
</feature>